<reference evidence="5 6" key="1">
    <citation type="submission" date="2024-05" db="EMBL/GenBank/DDBJ databases">
        <title>Culex pipiens pipiens assembly and annotation.</title>
        <authorList>
            <person name="Alout H."/>
            <person name="Durand T."/>
        </authorList>
    </citation>
    <scope>NUCLEOTIDE SEQUENCE [LARGE SCALE GENOMIC DNA]</scope>
    <source>
        <strain evidence="5">HA-2024</strain>
        <tissue evidence="5">Whole body</tissue>
    </source>
</reference>
<proteinExistence type="predicted"/>
<feature type="domain" description="BESS" evidence="4">
    <location>
        <begin position="198"/>
        <end position="237"/>
    </location>
</feature>
<dbReference type="PANTHER" id="PTHR12243:SF60">
    <property type="entry name" value="SI:CH211-15D5.12-RELATED"/>
    <property type="match status" value="1"/>
</dbReference>
<evidence type="ECO:0000313" key="5">
    <source>
        <dbReference type="EMBL" id="KAL1374055.1"/>
    </source>
</evidence>
<sequence length="250" mass="27114">MASHDPDFDFMFVTLVQSFPSLWDTSTAEYWDADQQESAWQELAADIGDGYTVAQCKSTWTTMRDAFTKYRHELVEGTNPEKYPLADSMEFLVPFMKVENGDAEVKTEPSVVGNGESSDPGAGHMGRVAIAAAAALQSGSTIVTNVVDESCTHNVTVTVADRPLSAMQDPTSSSSYADEDYTMEDDSNSCSHMAVNAKDGDALFLLSLLPDMKQMNDQQKSKFKAKLLTLSGNILTAKPGPSVLRAALDT</sequence>
<evidence type="ECO:0000259" key="4">
    <source>
        <dbReference type="PROSITE" id="PS51031"/>
    </source>
</evidence>
<dbReference type="Proteomes" id="UP001562425">
    <property type="component" value="Unassembled WGS sequence"/>
</dbReference>
<comment type="caution">
    <text evidence="5">The sequence shown here is derived from an EMBL/GenBank/DDBJ whole genome shotgun (WGS) entry which is preliminary data.</text>
</comment>
<organism evidence="5 6">
    <name type="scientific">Culex pipiens pipiens</name>
    <name type="common">Northern house mosquito</name>
    <dbReference type="NCBI Taxonomy" id="38569"/>
    <lineage>
        <taxon>Eukaryota</taxon>
        <taxon>Metazoa</taxon>
        <taxon>Ecdysozoa</taxon>
        <taxon>Arthropoda</taxon>
        <taxon>Hexapoda</taxon>
        <taxon>Insecta</taxon>
        <taxon>Pterygota</taxon>
        <taxon>Neoptera</taxon>
        <taxon>Endopterygota</taxon>
        <taxon>Diptera</taxon>
        <taxon>Nematocera</taxon>
        <taxon>Culicoidea</taxon>
        <taxon>Culicidae</taxon>
        <taxon>Culicinae</taxon>
        <taxon>Culicini</taxon>
        <taxon>Culex</taxon>
        <taxon>Culex</taxon>
    </lineage>
</organism>
<dbReference type="GO" id="GO:0005634">
    <property type="term" value="C:nucleus"/>
    <property type="evidence" value="ECO:0007669"/>
    <property type="project" value="UniProtKB-SubCell"/>
</dbReference>
<keyword evidence="6" id="KW-1185">Reference proteome</keyword>
<dbReference type="Pfam" id="PF10545">
    <property type="entry name" value="MADF_DNA_bdg"/>
    <property type="match status" value="1"/>
</dbReference>
<dbReference type="PROSITE" id="PS51029">
    <property type="entry name" value="MADF"/>
    <property type="match status" value="1"/>
</dbReference>
<evidence type="ECO:0000256" key="1">
    <source>
        <dbReference type="PROSITE-ProRule" id="PRU00371"/>
    </source>
</evidence>
<accession>A0ABD1CCJ4</accession>
<protein>
    <recommendedName>
        <fullName evidence="7">MADF domain-containing protein</fullName>
    </recommendedName>
</protein>
<dbReference type="SMART" id="SM00595">
    <property type="entry name" value="MADF"/>
    <property type="match status" value="1"/>
</dbReference>
<dbReference type="EMBL" id="JBEHCU010013705">
    <property type="protein sequence ID" value="KAL1374055.1"/>
    <property type="molecule type" value="Genomic_DNA"/>
</dbReference>
<gene>
    <name evidence="5" type="ORF">pipiens_018293</name>
</gene>
<dbReference type="InterPro" id="IPR006578">
    <property type="entry name" value="MADF-dom"/>
</dbReference>
<feature type="domain" description="MADF" evidence="3">
    <location>
        <begin position="11"/>
        <end position="97"/>
    </location>
</feature>
<name>A0ABD1CCJ4_CULPP</name>
<dbReference type="PROSITE" id="PS51031">
    <property type="entry name" value="BESS"/>
    <property type="match status" value="1"/>
</dbReference>
<evidence type="ECO:0000313" key="6">
    <source>
        <dbReference type="Proteomes" id="UP001562425"/>
    </source>
</evidence>
<feature type="region of interest" description="Disordered" evidence="2">
    <location>
        <begin position="165"/>
        <end position="187"/>
    </location>
</feature>
<keyword evidence="1" id="KW-0539">Nucleus</keyword>
<comment type="subcellular location">
    <subcellularLocation>
        <location evidence="1">Nucleus</location>
    </subcellularLocation>
</comment>
<dbReference type="PANTHER" id="PTHR12243">
    <property type="entry name" value="MADF DOMAIN TRANSCRIPTION FACTOR"/>
    <property type="match status" value="1"/>
</dbReference>
<dbReference type="Pfam" id="PF02944">
    <property type="entry name" value="BESS"/>
    <property type="match status" value="1"/>
</dbReference>
<evidence type="ECO:0008006" key="7">
    <source>
        <dbReference type="Google" id="ProtNLM"/>
    </source>
</evidence>
<dbReference type="AlphaFoldDB" id="A0ABD1CCJ4"/>
<evidence type="ECO:0000259" key="3">
    <source>
        <dbReference type="PROSITE" id="PS51029"/>
    </source>
</evidence>
<dbReference type="InterPro" id="IPR004210">
    <property type="entry name" value="BESS_motif"/>
</dbReference>
<dbReference type="InterPro" id="IPR039353">
    <property type="entry name" value="TF_Adf1"/>
</dbReference>
<evidence type="ECO:0000256" key="2">
    <source>
        <dbReference type="SAM" id="MobiDB-lite"/>
    </source>
</evidence>
<feature type="compositionally biased region" description="Acidic residues" evidence="2">
    <location>
        <begin position="177"/>
        <end position="187"/>
    </location>
</feature>